<evidence type="ECO:0000313" key="1">
    <source>
        <dbReference type="EMBL" id="VYT33486.1"/>
    </source>
</evidence>
<reference evidence="1" key="1">
    <citation type="submission" date="2019-11" db="EMBL/GenBank/DDBJ databases">
        <authorList>
            <person name="Feng L."/>
        </authorList>
    </citation>
    <scope>NUCLEOTIDE SEQUENCE</scope>
    <source>
        <strain evidence="1">CnexileLFYP112</strain>
    </source>
</reference>
<name>A0A6N2W225_9FIRM</name>
<organism evidence="1">
    <name type="scientific">[Clostridium] nexile</name>
    <dbReference type="NCBI Taxonomy" id="29361"/>
    <lineage>
        <taxon>Bacteria</taxon>
        <taxon>Bacillati</taxon>
        <taxon>Bacillota</taxon>
        <taxon>Clostridia</taxon>
        <taxon>Lachnospirales</taxon>
        <taxon>Lachnospiraceae</taxon>
        <taxon>Tyzzerella</taxon>
    </lineage>
</organism>
<gene>
    <name evidence="1" type="ORF">CNLFYP112_02897</name>
</gene>
<accession>A0A6N2W225</accession>
<sequence length="69" mass="7278">MLSGEKEFSMDTITEITVDTLVSGTTQAASGTIIGKGLSKFTKFVKNPLKSLTNKAVDTTIDTTIVNAP</sequence>
<protein>
    <submittedName>
        <fullName evidence="1">Uncharacterized protein</fullName>
    </submittedName>
</protein>
<dbReference type="EMBL" id="CACRTG010000035">
    <property type="protein sequence ID" value="VYT33486.1"/>
    <property type="molecule type" value="Genomic_DNA"/>
</dbReference>
<proteinExistence type="predicted"/>
<dbReference type="AlphaFoldDB" id="A0A6N2W225"/>